<dbReference type="EMBL" id="CP025012">
    <property type="protein sequence ID" value="AUW40732.1"/>
    <property type="molecule type" value="Genomic_DNA"/>
</dbReference>
<reference evidence="1 2" key="1">
    <citation type="submission" date="2017-11" db="EMBL/GenBank/DDBJ databases">
        <title>Complete genome of Rhizobium leguminosarum Norway, an ineffective micro-symbiont.</title>
        <authorList>
            <person name="Hoffrichter A."/>
            <person name="Liang J."/>
            <person name="Brachmann A."/>
            <person name="Marin M."/>
        </authorList>
    </citation>
    <scope>NUCLEOTIDE SEQUENCE [LARGE SCALE GENOMIC DNA]</scope>
    <source>
        <strain evidence="1 2">Norway</strain>
    </source>
</reference>
<accession>A0A2K9YXL2</accession>
<name>A0A2K9YXL2_RHILE</name>
<dbReference type="Proteomes" id="UP000238523">
    <property type="component" value="Chromosome"/>
</dbReference>
<organism evidence="1 2">
    <name type="scientific">Rhizobium leguminosarum</name>
    <dbReference type="NCBI Taxonomy" id="384"/>
    <lineage>
        <taxon>Bacteria</taxon>
        <taxon>Pseudomonadati</taxon>
        <taxon>Pseudomonadota</taxon>
        <taxon>Alphaproteobacteria</taxon>
        <taxon>Hyphomicrobiales</taxon>
        <taxon>Rhizobiaceae</taxon>
        <taxon>Rhizobium/Agrobacterium group</taxon>
        <taxon>Rhizobium</taxon>
    </lineage>
</organism>
<evidence type="ECO:0000313" key="2">
    <source>
        <dbReference type="Proteomes" id="UP000238523"/>
    </source>
</evidence>
<sequence>MQSISRMKILELIFCATECKNRMHDSPNQMHSIGRQSLGRAMLFVQHEPLAPVYAGPWEVAA</sequence>
<gene>
    <name evidence="1" type="ORF">CUJ84_Chr000316</name>
</gene>
<proteinExistence type="predicted"/>
<protein>
    <submittedName>
        <fullName evidence="1">Uncharacterized protein</fullName>
    </submittedName>
</protein>
<dbReference type="AlphaFoldDB" id="A0A2K9YXL2"/>
<evidence type="ECO:0000313" key="1">
    <source>
        <dbReference type="EMBL" id="AUW40732.1"/>
    </source>
</evidence>